<dbReference type="GO" id="GO:0006303">
    <property type="term" value="P:double-strand break repair via nonhomologous end joining"/>
    <property type="evidence" value="ECO:0007669"/>
    <property type="project" value="UniProtKB-UniRule"/>
</dbReference>
<feature type="compositionally biased region" description="Basic residues" evidence="3">
    <location>
        <begin position="266"/>
        <end position="275"/>
    </location>
</feature>
<evidence type="ECO:0000256" key="3">
    <source>
        <dbReference type="SAM" id="MobiDB-lite"/>
    </source>
</evidence>
<dbReference type="GO" id="GO:0006310">
    <property type="term" value="P:DNA recombination"/>
    <property type="evidence" value="ECO:0007669"/>
    <property type="project" value="UniProtKB-KW"/>
</dbReference>
<dbReference type="PIRSF" id="PIRSF006493">
    <property type="entry name" value="Prok_Ku"/>
    <property type="match status" value="1"/>
</dbReference>
<keyword evidence="1 2" id="KW-0238">DNA-binding</keyword>
<feature type="domain" description="Ku" evidence="4">
    <location>
        <begin position="55"/>
        <end position="183"/>
    </location>
</feature>
<dbReference type="InterPro" id="IPR006164">
    <property type="entry name" value="DNA_bd_Ku70/Ku80"/>
</dbReference>
<dbReference type="Pfam" id="PF02735">
    <property type="entry name" value="Ku"/>
    <property type="match status" value="1"/>
</dbReference>
<accession>A0A6A7Y1U8</accession>
<keyword evidence="2" id="KW-0227">DNA damage</keyword>
<name>A0A6A7Y1U8_9HYPH</name>
<dbReference type="PANTHER" id="PTHR41251">
    <property type="entry name" value="NON-HOMOLOGOUS END JOINING PROTEIN KU"/>
    <property type="match status" value="1"/>
</dbReference>
<evidence type="ECO:0000256" key="2">
    <source>
        <dbReference type="HAMAP-Rule" id="MF_01875"/>
    </source>
</evidence>
<evidence type="ECO:0000259" key="4">
    <source>
        <dbReference type="SMART" id="SM00559"/>
    </source>
</evidence>
<comment type="similarity">
    <text evidence="2">Belongs to the prokaryotic Ku family.</text>
</comment>
<evidence type="ECO:0000313" key="6">
    <source>
        <dbReference type="Proteomes" id="UP000332515"/>
    </source>
</evidence>
<comment type="subunit">
    <text evidence="2">Homodimer. Interacts with LigD.</text>
</comment>
<protein>
    <recommendedName>
        <fullName evidence="2">Non-homologous end joining protein Ku</fullName>
    </recommendedName>
</protein>
<dbReference type="RefSeq" id="WP_312861439.1">
    <property type="nucleotide sequence ID" value="NZ_VWNA01000001.1"/>
</dbReference>
<dbReference type="GO" id="GO:0003690">
    <property type="term" value="F:double-stranded DNA binding"/>
    <property type="evidence" value="ECO:0007669"/>
    <property type="project" value="UniProtKB-UniRule"/>
</dbReference>
<dbReference type="EMBL" id="VWNA01000001">
    <property type="protein sequence ID" value="MQT11839.1"/>
    <property type="molecule type" value="Genomic_DNA"/>
</dbReference>
<comment type="function">
    <text evidence="2">With LigD forms a non-homologous end joining (NHEJ) DNA repair enzyme, which repairs dsDNA breaks with reduced fidelity. Binds linear dsDNA with 5'- and 3'- overhangs but not closed circular dsDNA nor ssDNA. Recruits and stimulates the ligase activity of LigD.</text>
</comment>
<keyword evidence="2" id="KW-0234">DNA repair</keyword>
<gene>
    <name evidence="2" type="primary">ku</name>
    <name evidence="5" type="ORF">F0357_03940</name>
</gene>
<dbReference type="Gene3D" id="2.40.290.10">
    <property type="match status" value="1"/>
</dbReference>
<dbReference type="SUPFAM" id="SSF100939">
    <property type="entry name" value="SPOC domain-like"/>
    <property type="match status" value="1"/>
</dbReference>
<comment type="caution">
    <text evidence="5">The sequence shown here is derived from an EMBL/GenBank/DDBJ whole genome shotgun (WGS) entry which is preliminary data.</text>
</comment>
<dbReference type="HAMAP" id="MF_01875">
    <property type="entry name" value="Prokaryotic_Ku"/>
    <property type="match status" value="1"/>
</dbReference>
<keyword evidence="2" id="KW-0233">DNA recombination</keyword>
<feature type="region of interest" description="Disordered" evidence="3">
    <location>
        <begin position="253"/>
        <end position="293"/>
    </location>
</feature>
<evidence type="ECO:0000313" key="5">
    <source>
        <dbReference type="EMBL" id="MQT11839.1"/>
    </source>
</evidence>
<organism evidence="5 6">
    <name type="scientific">Segnochrobactrum spirostomi</name>
    <dbReference type="NCBI Taxonomy" id="2608987"/>
    <lineage>
        <taxon>Bacteria</taxon>
        <taxon>Pseudomonadati</taxon>
        <taxon>Pseudomonadota</taxon>
        <taxon>Alphaproteobacteria</taxon>
        <taxon>Hyphomicrobiales</taxon>
        <taxon>Segnochrobactraceae</taxon>
        <taxon>Segnochrobactrum</taxon>
    </lineage>
</organism>
<evidence type="ECO:0000256" key="1">
    <source>
        <dbReference type="ARBA" id="ARBA00023125"/>
    </source>
</evidence>
<dbReference type="Proteomes" id="UP000332515">
    <property type="component" value="Unassembled WGS sequence"/>
</dbReference>
<feature type="compositionally biased region" description="Low complexity" evidence="3">
    <location>
        <begin position="276"/>
        <end position="286"/>
    </location>
</feature>
<dbReference type="CDD" id="cd00789">
    <property type="entry name" value="KU_like"/>
    <property type="match status" value="1"/>
</dbReference>
<reference evidence="5 6" key="1">
    <citation type="submission" date="2019-09" db="EMBL/GenBank/DDBJ databases">
        <title>Segnochrobactrum spirostomi gen. nov., sp. nov., isolated from the ciliate Spirostomum cf. yagiui and description of a novel family, Segnochrobactraceae fam. nov. within the order Rhizobiales of the class Alphaproteobacteria.</title>
        <authorList>
            <person name="Akter S."/>
            <person name="Shazib S.U.A."/>
            <person name="Shin M.K."/>
        </authorList>
    </citation>
    <scope>NUCLEOTIDE SEQUENCE [LARGE SCALE GENOMIC DNA]</scope>
    <source>
        <strain evidence="5 6">Sp-1</strain>
    </source>
</reference>
<proteinExistence type="inferred from homology"/>
<dbReference type="NCBIfam" id="TIGR02772">
    <property type="entry name" value="Ku_bact"/>
    <property type="match status" value="1"/>
</dbReference>
<dbReference type="SMART" id="SM00559">
    <property type="entry name" value="Ku78"/>
    <property type="match status" value="1"/>
</dbReference>
<sequence length="293" mass="32237">MAPRANWKGYLKVAELTCPVALYTAASTAERLALHTLNRETGHRVLRDYVDRESGDTVPKDDQVKGYEVAADDYVVLEPDEVAAAVPEADKTLAVEAFIRCRDVDDVYFDRPYYLAPSGRVAEEAFTLIREGMRAAKVAALARTVLFRRMRTILIRPHDTGLVGTTLRFDYEVRAAAEVFDDIGDLRIEGEMLDLAKHIIGTKKGQFDPKAYDDRYEAALAELVRAKIEGRPIEKPAARPAAKVVDLMEALRQSAGMSPPAAPKAKATRAGRGTKAKAAAEKPPATARRRKAS</sequence>
<dbReference type="AlphaFoldDB" id="A0A6A7Y1U8"/>
<dbReference type="InterPro" id="IPR016194">
    <property type="entry name" value="SPOC-like_C_dom_sf"/>
</dbReference>
<dbReference type="PANTHER" id="PTHR41251:SF1">
    <property type="entry name" value="NON-HOMOLOGOUS END JOINING PROTEIN KU"/>
    <property type="match status" value="1"/>
</dbReference>
<dbReference type="InterPro" id="IPR009187">
    <property type="entry name" value="Prok_Ku"/>
</dbReference>
<keyword evidence="6" id="KW-1185">Reference proteome</keyword>